<reference evidence="2" key="1">
    <citation type="submission" date="2016-02" db="EMBL/GenBank/DDBJ databases">
        <title>Linking DMSP-metabolism and antimicrobial production in coral-associated bacteria.</title>
        <authorList>
            <person name="Raina J.B."/>
        </authorList>
    </citation>
    <scope>NUCLEOTIDE SEQUENCE</scope>
    <source>
        <strain evidence="2">P12</strain>
    </source>
</reference>
<organism evidence="2">
    <name type="scientific">Pseudovibrio sp. P12</name>
    <dbReference type="NCBI Taxonomy" id="1602213"/>
    <lineage>
        <taxon>Bacteria</taxon>
        <taxon>Pseudomonadati</taxon>
        <taxon>Pseudomonadota</taxon>
        <taxon>Alphaproteobacteria</taxon>
        <taxon>Hyphomicrobiales</taxon>
        <taxon>Stappiaceae</taxon>
        <taxon>Pseudovibrio</taxon>
    </lineage>
</organism>
<proteinExistence type="predicted"/>
<feature type="region of interest" description="Disordered" evidence="1">
    <location>
        <begin position="193"/>
        <end position="216"/>
    </location>
</feature>
<evidence type="ECO:0000313" key="2">
    <source>
        <dbReference type="EMBL" id="AND82792.1"/>
    </source>
</evidence>
<dbReference type="AlphaFoldDB" id="A0A172QEJ6"/>
<dbReference type="EMBL" id="KU760702">
    <property type="protein sequence ID" value="AND82792.1"/>
    <property type="molecule type" value="Genomic_DNA"/>
</dbReference>
<protein>
    <submittedName>
        <fullName evidence="2">Prephenate dehydratase</fullName>
    </submittedName>
</protein>
<evidence type="ECO:0000256" key="1">
    <source>
        <dbReference type="SAM" id="MobiDB-lite"/>
    </source>
</evidence>
<dbReference type="SUPFAM" id="SSF53850">
    <property type="entry name" value="Periplasmic binding protein-like II"/>
    <property type="match status" value="1"/>
</dbReference>
<feature type="compositionally biased region" description="Polar residues" evidence="1">
    <location>
        <begin position="193"/>
        <end position="205"/>
    </location>
</feature>
<gene>
    <name evidence="2" type="primary">tdaC</name>
</gene>
<sequence>MDAHLETPEYLAKGTAPLSFDWVRQVHTLGPTGTNCERAALRWAARHCKNAEVFLHATMELAAEAVAKCRKSVLLSVVAYPHLHSIIYEHIGELKLMDVFIMNTDNMVLASSTGETPKLCATHPAPEKLIPASIERKFVTSNAQAAAVCAKGEADGCITTLCAANEFSLTILRKHGPVPMGFTIHGPLQATPASHPSFTSEFQNPNRREFHDTESL</sequence>
<feature type="compositionally biased region" description="Basic and acidic residues" evidence="1">
    <location>
        <begin position="206"/>
        <end position="216"/>
    </location>
</feature>
<name>A0A172QEJ6_9HYPH</name>
<accession>A0A172QEJ6</accession>